<accession>A0A9J6FDQ0</accession>
<gene>
    <name evidence="6" type="ORF">HPB48_013424</name>
</gene>
<evidence type="ECO:0000313" key="6">
    <source>
        <dbReference type="EMBL" id="KAH9360449.1"/>
    </source>
</evidence>
<evidence type="ECO:0000313" key="7">
    <source>
        <dbReference type="Proteomes" id="UP000821853"/>
    </source>
</evidence>
<dbReference type="EMBL" id="JABSTR010000001">
    <property type="protein sequence ID" value="KAH9360449.1"/>
    <property type="molecule type" value="Genomic_DNA"/>
</dbReference>
<sequence>MEWTPLQCLANTLQLAAKDSKEETPAVSVLCKKVQAIVGHYKHSAQATRRLEDGQTHMDLPNASLIQDVDTHWNSEHAMLSRLVELKHAVSLEMATSELVRAAFHQASGLLQQAWCRPCCPL</sequence>
<dbReference type="PANTHER" id="PTHR46481">
    <property type="entry name" value="ZINC FINGER BED DOMAIN-CONTAINING PROTEIN 4"/>
    <property type="match status" value="1"/>
</dbReference>
<keyword evidence="5" id="KW-0539">Nucleus</keyword>
<keyword evidence="2" id="KW-0479">Metal-binding</keyword>
<dbReference type="Proteomes" id="UP000821853">
    <property type="component" value="Chromosome 1"/>
</dbReference>
<comment type="caution">
    <text evidence="6">The sequence shown here is derived from an EMBL/GenBank/DDBJ whole genome shotgun (WGS) entry which is preliminary data.</text>
</comment>
<keyword evidence="7" id="KW-1185">Reference proteome</keyword>
<evidence type="ECO:0000256" key="4">
    <source>
        <dbReference type="ARBA" id="ARBA00022833"/>
    </source>
</evidence>
<dbReference type="AlphaFoldDB" id="A0A9J6FDQ0"/>
<organism evidence="6 7">
    <name type="scientific">Haemaphysalis longicornis</name>
    <name type="common">Bush tick</name>
    <dbReference type="NCBI Taxonomy" id="44386"/>
    <lineage>
        <taxon>Eukaryota</taxon>
        <taxon>Metazoa</taxon>
        <taxon>Ecdysozoa</taxon>
        <taxon>Arthropoda</taxon>
        <taxon>Chelicerata</taxon>
        <taxon>Arachnida</taxon>
        <taxon>Acari</taxon>
        <taxon>Parasitiformes</taxon>
        <taxon>Ixodida</taxon>
        <taxon>Ixodoidea</taxon>
        <taxon>Ixodidae</taxon>
        <taxon>Haemaphysalinae</taxon>
        <taxon>Haemaphysalis</taxon>
    </lineage>
</organism>
<evidence type="ECO:0000256" key="2">
    <source>
        <dbReference type="ARBA" id="ARBA00022723"/>
    </source>
</evidence>
<dbReference type="GO" id="GO:0005634">
    <property type="term" value="C:nucleus"/>
    <property type="evidence" value="ECO:0007669"/>
    <property type="project" value="UniProtKB-SubCell"/>
</dbReference>
<keyword evidence="4" id="KW-0862">Zinc</keyword>
<dbReference type="GO" id="GO:0008270">
    <property type="term" value="F:zinc ion binding"/>
    <property type="evidence" value="ECO:0007669"/>
    <property type="project" value="UniProtKB-KW"/>
</dbReference>
<name>A0A9J6FDQ0_HAELO</name>
<dbReference type="OrthoDB" id="6513808at2759"/>
<proteinExistence type="predicted"/>
<dbReference type="VEuPathDB" id="VectorBase:HLOH_048068"/>
<dbReference type="SUPFAM" id="SSF53098">
    <property type="entry name" value="Ribonuclease H-like"/>
    <property type="match status" value="1"/>
</dbReference>
<dbReference type="InterPro" id="IPR052035">
    <property type="entry name" value="ZnF_BED_domain_contain"/>
</dbReference>
<comment type="subcellular location">
    <subcellularLocation>
        <location evidence="1">Nucleus</location>
    </subcellularLocation>
</comment>
<dbReference type="PANTHER" id="PTHR46481:SF10">
    <property type="entry name" value="ZINC FINGER BED DOMAIN-CONTAINING PROTEIN 39"/>
    <property type="match status" value="1"/>
</dbReference>
<reference evidence="6 7" key="1">
    <citation type="journal article" date="2020" name="Cell">
        <title>Large-Scale Comparative Analyses of Tick Genomes Elucidate Their Genetic Diversity and Vector Capacities.</title>
        <authorList>
            <consortium name="Tick Genome and Microbiome Consortium (TIGMIC)"/>
            <person name="Jia N."/>
            <person name="Wang J."/>
            <person name="Shi W."/>
            <person name="Du L."/>
            <person name="Sun Y."/>
            <person name="Zhan W."/>
            <person name="Jiang J.F."/>
            <person name="Wang Q."/>
            <person name="Zhang B."/>
            <person name="Ji P."/>
            <person name="Bell-Sakyi L."/>
            <person name="Cui X.M."/>
            <person name="Yuan T.T."/>
            <person name="Jiang B.G."/>
            <person name="Yang W.F."/>
            <person name="Lam T.T."/>
            <person name="Chang Q.C."/>
            <person name="Ding S.J."/>
            <person name="Wang X.J."/>
            <person name="Zhu J.G."/>
            <person name="Ruan X.D."/>
            <person name="Zhao L."/>
            <person name="Wei J.T."/>
            <person name="Ye R.Z."/>
            <person name="Que T.C."/>
            <person name="Du C.H."/>
            <person name="Zhou Y.H."/>
            <person name="Cheng J.X."/>
            <person name="Dai P.F."/>
            <person name="Guo W.B."/>
            <person name="Han X.H."/>
            <person name="Huang E.J."/>
            <person name="Li L.F."/>
            <person name="Wei W."/>
            <person name="Gao Y.C."/>
            <person name="Liu J.Z."/>
            <person name="Shao H.Z."/>
            <person name="Wang X."/>
            <person name="Wang C.C."/>
            <person name="Yang T.C."/>
            <person name="Huo Q.B."/>
            <person name="Li W."/>
            <person name="Chen H.Y."/>
            <person name="Chen S.E."/>
            <person name="Zhou L.G."/>
            <person name="Ni X.B."/>
            <person name="Tian J.H."/>
            <person name="Sheng Y."/>
            <person name="Liu T."/>
            <person name="Pan Y.S."/>
            <person name="Xia L.Y."/>
            <person name="Li J."/>
            <person name="Zhao F."/>
            <person name="Cao W.C."/>
        </authorList>
    </citation>
    <scope>NUCLEOTIDE SEQUENCE [LARGE SCALE GENOMIC DNA]</scope>
    <source>
        <strain evidence="6">HaeL-2018</strain>
    </source>
</reference>
<dbReference type="InterPro" id="IPR012337">
    <property type="entry name" value="RNaseH-like_sf"/>
</dbReference>
<protein>
    <submittedName>
        <fullName evidence="6">Uncharacterized protein</fullName>
    </submittedName>
</protein>
<keyword evidence="3" id="KW-0863">Zinc-finger</keyword>
<evidence type="ECO:0000256" key="5">
    <source>
        <dbReference type="ARBA" id="ARBA00023242"/>
    </source>
</evidence>
<evidence type="ECO:0000256" key="1">
    <source>
        <dbReference type="ARBA" id="ARBA00004123"/>
    </source>
</evidence>
<evidence type="ECO:0000256" key="3">
    <source>
        <dbReference type="ARBA" id="ARBA00022771"/>
    </source>
</evidence>